<dbReference type="Proteomes" id="UP000030655">
    <property type="component" value="Unassembled WGS sequence"/>
</dbReference>
<evidence type="ECO:0000313" key="3">
    <source>
        <dbReference type="Proteomes" id="UP000030655"/>
    </source>
</evidence>
<proteinExistence type="predicted"/>
<evidence type="ECO:0000313" key="2">
    <source>
        <dbReference type="EMBL" id="KCZ82091.1"/>
    </source>
</evidence>
<feature type="compositionally biased region" description="Basic and acidic residues" evidence="1">
    <location>
        <begin position="55"/>
        <end position="67"/>
    </location>
</feature>
<organism evidence="2 3">
    <name type="scientific">Anncaliia algerae PRA339</name>
    <dbReference type="NCBI Taxonomy" id="1288291"/>
    <lineage>
        <taxon>Eukaryota</taxon>
        <taxon>Fungi</taxon>
        <taxon>Fungi incertae sedis</taxon>
        <taxon>Microsporidia</taxon>
        <taxon>Tubulinosematoidea</taxon>
        <taxon>Tubulinosematidae</taxon>
        <taxon>Anncaliia</taxon>
    </lineage>
</organism>
<accession>A0A059F581</accession>
<reference evidence="2 3" key="2">
    <citation type="submission" date="2014-03" db="EMBL/GenBank/DDBJ databases">
        <title>The Genome Sequence of Anncaliia algerae insect isolate PRA339.</title>
        <authorList>
            <consortium name="The Broad Institute Genome Sequencing Platform"/>
            <consortium name="The Broad Institute Genome Sequencing Center for Infectious Disease"/>
            <person name="Cuomo C."/>
            <person name="Becnel J."/>
            <person name="Sanscrainte N."/>
            <person name="Walker B."/>
            <person name="Young S.K."/>
            <person name="Zeng Q."/>
            <person name="Gargeya S."/>
            <person name="Fitzgerald M."/>
            <person name="Haas B."/>
            <person name="Abouelleil A."/>
            <person name="Alvarado L."/>
            <person name="Arachchi H.M."/>
            <person name="Berlin A.M."/>
            <person name="Chapman S.B."/>
            <person name="Dewar J."/>
            <person name="Goldberg J."/>
            <person name="Griggs A."/>
            <person name="Gujja S."/>
            <person name="Hansen M."/>
            <person name="Howarth C."/>
            <person name="Imamovic A."/>
            <person name="Larimer J."/>
            <person name="McCowan C."/>
            <person name="Murphy C."/>
            <person name="Neiman D."/>
            <person name="Pearson M."/>
            <person name="Priest M."/>
            <person name="Roberts A."/>
            <person name="Saif S."/>
            <person name="Shea T."/>
            <person name="Sisk P."/>
            <person name="Sykes S."/>
            <person name="Wortman J."/>
            <person name="Nusbaum C."/>
            <person name="Birren B."/>
        </authorList>
    </citation>
    <scope>NUCLEOTIDE SEQUENCE [LARGE SCALE GENOMIC DNA]</scope>
    <source>
        <strain evidence="2 3">PRA339</strain>
    </source>
</reference>
<protein>
    <submittedName>
        <fullName evidence="2">Uncharacterized protein</fullName>
    </submittedName>
</protein>
<feature type="region of interest" description="Disordered" evidence="1">
    <location>
        <begin position="52"/>
        <end position="100"/>
    </location>
</feature>
<feature type="compositionally biased region" description="Basic and acidic residues" evidence="1">
    <location>
        <begin position="86"/>
        <end position="99"/>
    </location>
</feature>
<feature type="compositionally biased region" description="Low complexity" evidence="1">
    <location>
        <begin position="68"/>
        <end position="79"/>
    </location>
</feature>
<dbReference type="EMBL" id="KK365133">
    <property type="protein sequence ID" value="KCZ82091.1"/>
    <property type="molecule type" value="Genomic_DNA"/>
</dbReference>
<feature type="region of interest" description="Disordered" evidence="1">
    <location>
        <begin position="116"/>
        <end position="149"/>
    </location>
</feature>
<dbReference type="OrthoDB" id="2919105at2759"/>
<dbReference type="AlphaFoldDB" id="A0A059F581"/>
<sequence length="149" mass="17138">VEEMSSFLRESIIKDICSNDETLGSNNNKIKDKQKNISCKFKNNEITVNQCNISKDNKSNDTEDYKSNKNNQSSVNKNNDPNQSTKVKDNQSNKTDSIKYNKYRTIIFKDDGGLEVKLPEYHNNTPIKKKITKANPTNYSPLLKKNKEK</sequence>
<feature type="non-terminal residue" evidence="2">
    <location>
        <position position="1"/>
    </location>
</feature>
<keyword evidence="3" id="KW-1185">Reference proteome</keyword>
<evidence type="ECO:0000256" key="1">
    <source>
        <dbReference type="SAM" id="MobiDB-lite"/>
    </source>
</evidence>
<dbReference type="VEuPathDB" id="MicrosporidiaDB:H312_00574"/>
<dbReference type="HOGENOM" id="CLU_1754008_0_0_1"/>
<reference evidence="3" key="1">
    <citation type="submission" date="2013-02" db="EMBL/GenBank/DDBJ databases">
        <authorList>
            <consortium name="The Broad Institute Genome Sequencing Platform"/>
            <person name="Cuomo C."/>
            <person name="Becnel J."/>
            <person name="Sanscrainte N."/>
            <person name="Walker B."/>
            <person name="Young S.K."/>
            <person name="Zeng Q."/>
            <person name="Gargeya S."/>
            <person name="Fitzgerald M."/>
            <person name="Haas B."/>
            <person name="Abouelleil A."/>
            <person name="Alvarado L."/>
            <person name="Arachchi H.M."/>
            <person name="Berlin A.M."/>
            <person name="Chapman S.B."/>
            <person name="Dewar J."/>
            <person name="Goldberg J."/>
            <person name="Griggs A."/>
            <person name="Gujja S."/>
            <person name="Hansen M."/>
            <person name="Howarth C."/>
            <person name="Imamovic A."/>
            <person name="Larimer J."/>
            <person name="McCowan C."/>
            <person name="Murphy C."/>
            <person name="Neiman D."/>
            <person name="Pearson M."/>
            <person name="Priest M."/>
            <person name="Roberts A."/>
            <person name="Saif S."/>
            <person name="Shea T."/>
            <person name="Sisk P."/>
            <person name="Sykes S."/>
            <person name="Wortman J."/>
            <person name="Nusbaum C."/>
            <person name="Birren B."/>
        </authorList>
    </citation>
    <scope>NUCLEOTIDE SEQUENCE [LARGE SCALE GENOMIC DNA]</scope>
    <source>
        <strain evidence="3">PRA339</strain>
    </source>
</reference>
<name>A0A059F581_9MICR</name>
<gene>
    <name evidence="2" type="ORF">H312_00574</name>
</gene>